<protein>
    <submittedName>
        <fullName evidence="1">Uncharacterized protein</fullName>
    </submittedName>
</protein>
<gene>
    <name evidence="1" type="ORF">SAMN05216378_3490</name>
</gene>
<accession>A0A1I2BEZ1</accession>
<sequence length="149" mass="16500">MFADMHSIASFCGKLVSAELYIGDVPEEKTIPALAFPPPRIADSPGNLASFRKTYTLVIKVFEGSDSKAFTAAESIADAIRYPRYRIPCLTEDGTATGEFIRIDKLDLQMGGSGEAHLTLEWTRQIGFDRETYEKVNTLTVMERVKSDA</sequence>
<dbReference type="Proteomes" id="UP000198855">
    <property type="component" value="Unassembled WGS sequence"/>
</dbReference>
<dbReference type="EMBL" id="FOMT01000003">
    <property type="protein sequence ID" value="SFE54448.1"/>
    <property type="molecule type" value="Genomic_DNA"/>
</dbReference>
<dbReference type="STRING" id="1045775.SAMN05216378_3490"/>
<evidence type="ECO:0000313" key="1">
    <source>
        <dbReference type="EMBL" id="SFE54448.1"/>
    </source>
</evidence>
<name>A0A1I2BEZ1_9BACL</name>
<dbReference type="AlphaFoldDB" id="A0A1I2BEZ1"/>
<proteinExistence type="predicted"/>
<dbReference type="RefSeq" id="WP_091187389.1">
    <property type="nucleotide sequence ID" value="NZ_FOMT01000003.1"/>
</dbReference>
<dbReference type="OrthoDB" id="2899407at2"/>
<keyword evidence="2" id="KW-1185">Reference proteome</keyword>
<evidence type="ECO:0000313" key="2">
    <source>
        <dbReference type="Proteomes" id="UP000198855"/>
    </source>
</evidence>
<organism evidence="1 2">
    <name type="scientific">Paenibacillus catalpae</name>
    <dbReference type="NCBI Taxonomy" id="1045775"/>
    <lineage>
        <taxon>Bacteria</taxon>
        <taxon>Bacillati</taxon>
        <taxon>Bacillota</taxon>
        <taxon>Bacilli</taxon>
        <taxon>Bacillales</taxon>
        <taxon>Paenibacillaceae</taxon>
        <taxon>Paenibacillus</taxon>
    </lineage>
</organism>
<reference evidence="2" key="1">
    <citation type="submission" date="2016-10" db="EMBL/GenBank/DDBJ databases">
        <authorList>
            <person name="Varghese N."/>
            <person name="Submissions S."/>
        </authorList>
    </citation>
    <scope>NUCLEOTIDE SEQUENCE [LARGE SCALE GENOMIC DNA]</scope>
    <source>
        <strain evidence="2">CGMCC 1.10784</strain>
    </source>
</reference>